<keyword evidence="3" id="KW-0862">Zinc</keyword>
<dbReference type="Pfam" id="PF01753">
    <property type="entry name" value="zf-MYND"/>
    <property type="match status" value="1"/>
</dbReference>
<dbReference type="InParanoid" id="A0A5C3PWA0"/>
<keyword evidence="2 4" id="KW-0863">Zinc-finger</keyword>
<dbReference type="Proteomes" id="UP000308197">
    <property type="component" value="Unassembled WGS sequence"/>
</dbReference>
<sequence length="410" mass="44399">MNSSRLRYKHITPSSPEDIMEASMQSGMANVRKYTNRQRADQEFALGKCTYCGKEGGTSVKICSRCKAAKYCDQACQLADFKPRHKRECANFMNPPETSAFLAKPVTNQPYAMQPVFATGHVDSVGCWVSVEGQTDCDLDMLTSAFGENPKHKDRKERIAVGADKGRGTIRRYKAAVRSHLGLRVLVQNRRKDNQPILVFGSRMQVVSHGSMTVAMSRGSTISDNGGAFVGGSATRLAAGVAKDPWDKVPRLEIINVNGQDVSPDKTPLPSNIKDATDGIVALKTGEYAIFNAQFRVGDGDTIAKDWEALACLETFHIPYVIWDGASAPSALASSLPLADTNPTVGGARGPGRGLTARFDQAAVRAYYADFIERGEQAYIDSHYRDVGTGMGAEKLIQMMGELMRGGGGA</sequence>
<proteinExistence type="predicted"/>
<name>A0A5C3PWA0_9APHY</name>
<evidence type="ECO:0000259" key="5">
    <source>
        <dbReference type="PROSITE" id="PS50865"/>
    </source>
</evidence>
<gene>
    <name evidence="6" type="ORF">K466DRAFT_536858</name>
</gene>
<evidence type="ECO:0000313" key="7">
    <source>
        <dbReference type="Proteomes" id="UP000308197"/>
    </source>
</evidence>
<dbReference type="PROSITE" id="PS01360">
    <property type="entry name" value="ZF_MYND_1"/>
    <property type="match status" value="1"/>
</dbReference>
<organism evidence="6 7">
    <name type="scientific">Polyporus arcularius HHB13444</name>
    <dbReference type="NCBI Taxonomy" id="1314778"/>
    <lineage>
        <taxon>Eukaryota</taxon>
        <taxon>Fungi</taxon>
        <taxon>Dikarya</taxon>
        <taxon>Basidiomycota</taxon>
        <taxon>Agaricomycotina</taxon>
        <taxon>Agaricomycetes</taxon>
        <taxon>Polyporales</taxon>
        <taxon>Polyporaceae</taxon>
        <taxon>Polyporus</taxon>
    </lineage>
</organism>
<dbReference type="PROSITE" id="PS50865">
    <property type="entry name" value="ZF_MYND_2"/>
    <property type="match status" value="1"/>
</dbReference>
<dbReference type="AlphaFoldDB" id="A0A5C3PWA0"/>
<evidence type="ECO:0000313" key="6">
    <source>
        <dbReference type="EMBL" id="TFK94085.1"/>
    </source>
</evidence>
<dbReference type="EMBL" id="ML210973">
    <property type="protein sequence ID" value="TFK94085.1"/>
    <property type="molecule type" value="Genomic_DNA"/>
</dbReference>
<dbReference type="SUPFAM" id="SSF144232">
    <property type="entry name" value="HIT/MYND zinc finger-like"/>
    <property type="match status" value="1"/>
</dbReference>
<dbReference type="STRING" id="1314778.A0A5C3PWA0"/>
<protein>
    <recommendedName>
        <fullName evidence="5">MYND-type domain-containing protein</fullName>
    </recommendedName>
</protein>
<evidence type="ECO:0000256" key="2">
    <source>
        <dbReference type="ARBA" id="ARBA00022771"/>
    </source>
</evidence>
<evidence type="ECO:0000256" key="4">
    <source>
        <dbReference type="PROSITE-ProRule" id="PRU00134"/>
    </source>
</evidence>
<feature type="domain" description="MYND-type" evidence="5">
    <location>
        <begin position="49"/>
        <end position="89"/>
    </location>
</feature>
<dbReference type="GO" id="GO:0008270">
    <property type="term" value="F:zinc ion binding"/>
    <property type="evidence" value="ECO:0007669"/>
    <property type="project" value="UniProtKB-KW"/>
</dbReference>
<reference evidence="6 7" key="1">
    <citation type="journal article" date="2019" name="Nat. Ecol. Evol.">
        <title>Megaphylogeny resolves global patterns of mushroom evolution.</title>
        <authorList>
            <person name="Varga T."/>
            <person name="Krizsan K."/>
            <person name="Foldi C."/>
            <person name="Dima B."/>
            <person name="Sanchez-Garcia M."/>
            <person name="Sanchez-Ramirez S."/>
            <person name="Szollosi G.J."/>
            <person name="Szarkandi J.G."/>
            <person name="Papp V."/>
            <person name="Albert L."/>
            <person name="Andreopoulos W."/>
            <person name="Angelini C."/>
            <person name="Antonin V."/>
            <person name="Barry K.W."/>
            <person name="Bougher N.L."/>
            <person name="Buchanan P."/>
            <person name="Buyck B."/>
            <person name="Bense V."/>
            <person name="Catcheside P."/>
            <person name="Chovatia M."/>
            <person name="Cooper J."/>
            <person name="Damon W."/>
            <person name="Desjardin D."/>
            <person name="Finy P."/>
            <person name="Geml J."/>
            <person name="Haridas S."/>
            <person name="Hughes K."/>
            <person name="Justo A."/>
            <person name="Karasinski D."/>
            <person name="Kautmanova I."/>
            <person name="Kiss B."/>
            <person name="Kocsube S."/>
            <person name="Kotiranta H."/>
            <person name="LaButti K.M."/>
            <person name="Lechner B.E."/>
            <person name="Liimatainen K."/>
            <person name="Lipzen A."/>
            <person name="Lukacs Z."/>
            <person name="Mihaltcheva S."/>
            <person name="Morgado L.N."/>
            <person name="Niskanen T."/>
            <person name="Noordeloos M.E."/>
            <person name="Ohm R.A."/>
            <person name="Ortiz-Santana B."/>
            <person name="Ovrebo C."/>
            <person name="Racz N."/>
            <person name="Riley R."/>
            <person name="Savchenko A."/>
            <person name="Shiryaev A."/>
            <person name="Soop K."/>
            <person name="Spirin V."/>
            <person name="Szebenyi C."/>
            <person name="Tomsovsky M."/>
            <person name="Tulloss R.E."/>
            <person name="Uehling J."/>
            <person name="Grigoriev I.V."/>
            <person name="Vagvolgyi C."/>
            <person name="Papp T."/>
            <person name="Martin F.M."/>
            <person name="Miettinen O."/>
            <person name="Hibbett D.S."/>
            <person name="Nagy L.G."/>
        </authorList>
    </citation>
    <scope>NUCLEOTIDE SEQUENCE [LARGE SCALE GENOMIC DNA]</scope>
    <source>
        <strain evidence="6 7">HHB13444</strain>
    </source>
</reference>
<dbReference type="InterPro" id="IPR002893">
    <property type="entry name" value="Znf_MYND"/>
</dbReference>
<accession>A0A5C3PWA0</accession>
<keyword evidence="1" id="KW-0479">Metal-binding</keyword>
<evidence type="ECO:0000256" key="3">
    <source>
        <dbReference type="ARBA" id="ARBA00022833"/>
    </source>
</evidence>
<dbReference type="Gene3D" id="6.10.140.2220">
    <property type="match status" value="1"/>
</dbReference>
<evidence type="ECO:0000256" key="1">
    <source>
        <dbReference type="ARBA" id="ARBA00022723"/>
    </source>
</evidence>
<keyword evidence="7" id="KW-1185">Reference proteome</keyword>